<reference evidence="1 2" key="1">
    <citation type="submission" date="2018-08" db="EMBL/GenBank/DDBJ databases">
        <title>A genome reference for cultivated species of the human gut microbiota.</title>
        <authorList>
            <person name="Zou Y."/>
            <person name="Xue W."/>
            <person name="Luo G."/>
        </authorList>
    </citation>
    <scope>NUCLEOTIDE SEQUENCE [LARGE SCALE GENOMIC DNA]</scope>
    <source>
        <strain evidence="1 2">AF24-12</strain>
    </source>
</reference>
<dbReference type="PROSITE" id="PS51257">
    <property type="entry name" value="PROKAR_LIPOPROTEIN"/>
    <property type="match status" value="1"/>
</dbReference>
<proteinExistence type="predicted"/>
<accession>A0A3R6ANQ4</accession>
<evidence type="ECO:0000313" key="1">
    <source>
        <dbReference type="EMBL" id="RGS18094.1"/>
    </source>
</evidence>
<evidence type="ECO:0008006" key="3">
    <source>
        <dbReference type="Google" id="ProtNLM"/>
    </source>
</evidence>
<dbReference type="Proteomes" id="UP000283872">
    <property type="component" value="Unassembled WGS sequence"/>
</dbReference>
<gene>
    <name evidence="1" type="ORF">DWY11_03355</name>
</gene>
<comment type="caution">
    <text evidence="1">The sequence shown here is derived from an EMBL/GenBank/DDBJ whole genome shotgun (WGS) entry which is preliminary data.</text>
</comment>
<organism evidence="1 2">
    <name type="scientific">Segatella copri</name>
    <dbReference type="NCBI Taxonomy" id="165179"/>
    <lineage>
        <taxon>Bacteria</taxon>
        <taxon>Pseudomonadati</taxon>
        <taxon>Bacteroidota</taxon>
        <taxon>Bacteroidia</taxon>
        <taxon>Bacteroidales</taxon>
        <taxon>Prevotellaceae</taxon>
        <taxon>Segatella</taxon>
    </lineage>
</organism>
<dbReference type="EMBL" id="QRVA01000005">
    <property type="protein sequence ID" value="RGS18094.1"/>
    <property type="molecule type" value="Genomic_DNA"/>
</dbReference>
<protein>
    <recommendedName>
        <fullName evidence="3">Pilus formation protein N-terminal domain-containing protein</fullName>
    </recommendedName>
</protein>
<sequence>MVYKVMYIKCFILLANMKIIQSFFLFLLFSIVYGCSNGTDVSSLCFEKEYYEKPLLENPSEIMFSGGSNNLSVEVSDDNVLEATIGAGKIKIKTKKNGIVYLVVKDKTENTSVTIRVKVVDSYLGLQLGHPIPNYSVYNEDDRLYLVNDKSKSFYLYDKSFNLKATGNYKLFVKNSNFFLSLVFSDKVCFYNISNSSHDFLWGAIPTYLKFLWTNEGLTTTNARDVSPVVMTAFDLDTNNVYYFNVDSTEFPYGILN</sequence>
<name>A0A3R6ANQ4_9BACT</name>
<evidence type="ECO:0000313" key="2">
    <source>
        <dbReference type="Proteomes" id="UP000283872"/>
    </source>
</evidence>
<dbReference type="AlphaFoldDB" id="A0A3R6ANQ4"/>